<dbReference type="Gene3D" id="3.10.490.10">
    <property type="entry name" value="Gamma-glutamyl cyclotransferase-like"/>
    <property type="match status" value="1"/>
</dbReference>
<evidence type="ECO:0000313" key="3">
    <source>
        <dbReference type="Proteomes" id="UP001595962"/>
    </source>
</evidence>
<dbReference type="EMBL" id="JBHSGB010000006">
    <property type="protein sequence ID" value="MFC4655032.1"/>
    <property type="molecule type" value="Genomic_DNA"/>
</dbReference>
<name>A0ABV9JL97_9GAMM</name>
<keyword evidence="2" id="KW-0808">Transferase</keyword>
<dbReference type="InterPro" id="IPR009288">
    <property type="entry name" value="AIG2-like_dom"/>
</dbReference>
<keyword evidence="2" id="KW-0012">Acyltransferase</keyword>
<reference evidence="3" key="1">
    <citation type="journal article" date="2019" name="Int. J. Syst. Evol. Microbiol.">
        <title>The Global Catalogue of Microorganisms (GCM) 10K type strain sequencing project: providing services to taxonomists for standard genome sequencing and annotation.</title>
        <authorList>
            <consortium name="The Broad Institute Genomics Platform"/>
            <consortium name="The Broad Institute Genome Sequencing Center for Infectious Disease"/>
            <person name="Wu L."/>
            <person name="Ma J."/>
        </authorList>
    </citation>
    <scope>NUCLEOTIDE SEQUENCE [LARGE SCALE GENOMIC DNA]</scope>
    <source>
        <strain evidence="3">DT28</strain>
    </source>
</reference>
<feature type="domain" description="Gamma-glutamylcyclotransferase AIG2-like" evidence="1">
    <location>
        <begin position="9"/>
        <end position="124"/>
    </location>
</feature>
<evidence type="ECO:0000313" key="2">
    <source>
        <dbReference type="EMBL" id="MFC4655032.1"/>
    </source>
</evidence>
<gene>
    <name evidence="2" type="ORF">ACFO3I_08400</name>
</gene>
<dbReference type="Proteomes" id="UP001595962">
    <property type="component" value="Unassembled WGS sequence"/>
</dbReference>
<protein>
    <submittedName>
        <fullName evidence="2">Gamma-glutamylcyclotransferase family protein</fullName>
        <ecNumber evidence="2">2.3.2.-</ecNumber>
    </submittedName>
</protein>
<dbReference type="Pfam" id="PF06094">
    <property type="entry name" value="GGACT"/>
    <property type="match status" value="1"/>
</dbReference>
<evidence type="ECO:0000259" key="1">
    <source>
        <dbReference type="Pfam" id="PF06094"/>
    </source>
</evidence>
<dbReference type="CDD" id="cd06661">
    <property type="entry name" value="GGCT_like"/>
    <property type="match status" value="1"/>
</dbReference>
<organism evidence="2 3">
    <name type="scientific">Rheinheimera marina</name>
    <dbReference type="NCBI Taxonomy" id="1774958"/>
    <lineage>
        <taxon>Bacteria</taxon>
        <taxon>Pseudomonadati</taxon>
        <taxon>Pseudomonadota</taxon>
        <taxon>Gammaproteobacteria</taxon>
        <taxon>Chromatiales</taxon>
        <taxon>Chromatiaceae</taxon>
        <taxon>Rheinheimera</taxon>
    </lineage>
</organism>
<accession>A0ABV9JL97</accession>
<keyword evidence="3" id="KW-1185">Reference proteome</keyword>
<dbReference type="InterPro" id="IPR013024">
    <property type="entry name" value="GGCT-like"/>
</dbReference>
<sequence>MTQPDCTQLFVYGLLTFPVITKALTGQQFAQADALLPGYRRYGLSKDLDAGAVPVLLADSEAEQAGMLLSVLNADHLAVLDFFEEIDSGLYRRELVRVYANHQWQDAWVYLAGPLLEPFAFGQWHPEQLSSEQVQLVAEQQIPELLQQYQLLQTTINRRGEAPN</sequence>
<dbReference type="InterPro" id="IPR036568">
    <property type="entry name" value="GGCT-like_sf"/>
</dbReference>
<dbReference type="GO" id="GO:0016746">
    <property type="term" value="F:acyltransferase activity"/>
    <property type="evidence" value="ECO:0007669"/>
    <property type="project" value="UniProtKB-KW"/>
</dbReference>
<comment type="caution">
    <text evidence="2">The sequence shown here is derived from an EMBL/GenBank/DDBJ whole genome shotgun (WGS) entry which is preliminary data.</text>
</comment>
<dbReference type="RefSeq" id="WP_377333285.1">
    <property type="nucleotide sequence ID" value="NZ_JBHSGB010000006.1"/>
</dbReference>
<dbReference type="SUPFAM" id="SSF110857">
    <property type="entry name" value="Gamma-glutamyl cyclotransferase-like"/>
    <property type="match status" value="1"/>
</dbReference>
<proteinExistence type="predicted"/>
<dbReference type="EC" id="2.3.2.-" evidence="2"/>